<evidence type="ECO:0000256" key="2">
    <source>
        <dbReference type="ARBA" id="ARBA00022448"/>
    </source>
</evidence>
<evidence type="ECO:0000256" key="8">
    <source>
        <dbReference type="ARBA" id="ARBA00037998"/>
    </source>
</evidence>
<proteinExistence type="inferred from homology"/>
<dbReference type="Pfam" id="PF13620">
    <property type="entry name" value="CarboxypepD_reg"/>
    <property type="match status" value="1"/>
</dbReference>
<keyword evidence="3" id="KW-1003">Cell membrane</keyword>
<gene>
    <name evidence="11" type="ORF">GCM10009776_02920</name>
</gene>
<dbReference type="CDD" id="cd06582">
    <property type="entry name" value="TM_PBP1_LivH_like"/>
    <property type="match status" value="1"/>
</dbReference>
<dbReference type="EMBL" id="BAAAOG010000001">
    <property type="protein sequence ID" value="GAA1944488.1"/>
    <property type="molecule type" value="Genomic_DNA"/>
</dbReference>
<keyword evidence="7 9" id="KW-0472">Membrane</keyword>
<feature type="signal peptide" evidence="10">
    <location>
        <begin position="1"/>
        <end position="35"/>
    </location>
</feature>
<feature type="transmembrane region" description="Helical" evidence="9">
    <location>
        <begin position="164"/>
        <end position="184"/>
    </location>
</feature>
<keyword evidence="4 9" id="KW-0812">Transmembrane</keyword>
<protein>
    <recommendedName>
        <fullName evidence="13">Branched-chain amino acid ABC transporter permease</fullName>
    </recommendedName>
</protein>
<evidence type="ECO:0000256" key="9">
    <source>
        <dbReference type="SAM" id="Phobius"/>
    </source>
</evidence>
<feature type="transmembrane region" description="Helical" evidence="9">
    <location>
        <begin position="346"/>
        <end position="365"/>
    </location>
</feature>
<dbReference type="Proteomes" id="UP001499933">
    <property type="component" value="Unassembled WGS sequence"/>
</dbReference>
<feature type="transmembrane region" description="Helical" evidence="9">
    <location>
        <begin position="253"/>
        <end position="275"/>
    </location>
</feature>
<evidence type="ECO:0000256" key="4">
    <source>
        <dbReference type="ARBA" id="ARBA00022692"/>
    </source>
</evidence>
<dbReference type="InterPro" id="IPR001851">
    <property type="entry name" value="ABC_transp_permease"/>
</dbReference>
<comment type="similarity">
    <text evidence="8">Belongs to the binding-protein-dependent transport system permease family. LivHM subfamily.</text>
</comment>
<dbReference type="InterPro" id="IPR052157">
    <property type="entry name" value="BCAA_transport_permease"/>
</dbReference>
<evidence type="ECO:0000313" key="11">
    <source>
        <dbReference type="EMBL" id="GAA1944488.1"/>
    </source>
</evidence>
<evidence type="ECO:0000256" key="10">
    <source>
        <dbReference type="SAM" id="SignalP"/>
    </source>
</evidence>
<accession>A0ABP5BGV5</accession>
<feature type="transmembrane region" description="Helical" evidence="9">
    <location>
        <begin position="418"/>
        <end position="434"/>
    </location>
</feature>
<name>A0ABP5BGV5_9MICO</name>
<evidence type="ECO:0000256" key="3">
    <source>
        <dbReference type="ARBA" id="ARBA00022475"/>
    </source>
</evidence>
<keyword evidence="12" id="KW-1185">Reference proteome</keyword>
<comment type="caution">
    <text evidence="11">The sequence shown here is derived from an EMBL/GenBank/DDBJ whole genome shotgun (WGS) entry which is preliminary data.</text>
</comment>
<reference evidence="12" key="1">
    <citation type="journal article" date="2019" name="Int. J. Syst. Evol. Microbiol.">
        <title>The Global Catalogue of Microorganisms (GCM) 10K type strain sequencing project: providing services to taxonomists for standard genome sequencing and annotation.</title>
        <authorList>
            <consortium name="The Broad Institute Genomics Platform"/>
            <consortium name="The Broad Institute Genome Sequencing Center for Infectious Disease"/>
            <person name="Wu L."/>
            <person name="Ma J."/>
        </authorList>
    </citation>
    <scope>NUCLEOTIDE SEQUENCE [LARGE SCALE GENOMIC DNA]</scope>
    <source>
        <strain evidence="12">JCM 14901</strain>
    </source>
</reference>
<keyword evidence="5" id="KW-0029">Amino-acid transport</keyword>
<organism evidence="11 12">
    <name type="scientific">Microbacterium deminutum</name>
    <dbReference type="NCBI Taxonomy" id="344164"/>
    <lineage>
        <taxon>Bacteria</taxon>
        <taxon>Bacillati</taxon>
        <taxon>Actinomycetota</taxon>
        <taxon>Actinomycetes</taxon>
        <taxon>Micrococcales</taxon>
        <taxon>Microbacteriaceae</taxon>
        <taxon>Microbacterium</taxon>
    </lineage>
</organism>
<keyword evidence="10" id="KW-0732">Signal</keyword>
<dbReference type="SUPFAM" id="SSF49464">
    <property type="entry name" value="Carboxypeptidase regulatory domain-like"/>
    <property type="match status" value="1"/>
</dbReference>
<feature type="transmembrane region" description="Helical" evidence="9">
    <location>
        <begin position="296"/>
        <end position="316"/>
    </location>
</feature>
<feature type="transmembrane region" description="Helical" evidence="9">
    <location>
        <begin position="204"/>
        <end position="233"/>
    </location>
</feature>
<dbReference type="InterPro" id="IPR008969">
    <property type="entry name" value="CarboxyPept-like_regulatory"/>
</dbReference>
<keyword evidence="6 9" id="KW-1133">Transmembrane helix</keyword>
<comment type="subcellular location">
    <subcellularLocation>
        <location evidence="1">Cell membrane</location>
        <topology evidence="1">Multi-pass membrane protein</topology>
    </subcellularLocation>
</comment>
<evidence type="ECO:0000313" key="12">
    <source>
        <dbReference type="Proteomes" id="UP001499933"/>
    </source>
</evidence>
<dbReference type="Pfam" id="PF02653">
    <property type="entry name" value="BPD_transp_2"/>
    <property type="match status" value="1"/>
</dbReference>
<evidence type="ECO:0000256" key="6">
    <source>
        <dbReference type="ARBA" id="ARBA00022989"/>
    </source>
</evidence>
<dbReference type="PANTHER" id="PTHR11795">
    <property type="entry name" value="BRANCHED-CHAIN AMINO ACID TRANSPORT SYSTEM PERMEASE PROTEIN LIVH"/>
    <property type="match status" value="1"/>
</dbReference>
<dbReference type="RefSeq" id="WP_344090429.1">
    <property type="nucleotide sequence ID" value="NZ_BAAAOG010000001.1"/>
</dbReference>
<feature type="transmembrane region" description="Helical" evidence="9">
    <location>
        <begin position="377"/>
        <end position="406"/>
    </location>
</feature>
<dbReference type="PANTHER" id="PTHR11795:SF449">
    <property type="entry name" value="BRANCHED-CHAIN AMINO ACID TRANSPORT PERMEASE PROTEIN LIVH-RELATED"/>
    <property type="match status" value="1"/>
</dbReference>
<keyword evidence="2" id="KW-0813">Transport</keyword>
<evidence type="ECO:0000256" key="1">
    <source>
        <dbReference type="ARBA" id="ARBA00004651"/>
    </source>
</evidence>
<feature type="chain" id="PRO_5045116630" description="Branched-chain amino acid ABC transporter permease" evidence="10">
    <location>
        <begin position="36"/>
        <end position="446"/>
    </location>
</feature>
<evidence type="ECO:0000256" key="5">
    <source>
        <dbReference type="ARBA" id="ARBA00022970"/>
    </source>
</evidence>
<sequence>MRSHVAHPRWRVLPILFAFALVAIALFGAALPAQAIAPTSIEVGDSCTATKTVGCLQGKVVDDNRNPVKGVTISVAGPAGTAEATTTKQGQFFFAVDTAGKYTVTLDASTLPEGVTPKAAATTVTVTLGQLTPAGFALNGHPKGSERAQSAGASNWAELLWNQIWEGVLLGLLIALAAIGLSLIYGTTGLSNFAHAEQITLGGFLAYVFAVQLGLNFVVATIIVVILSGIFGYLQDSLLWAPLRRRGLGLTQLMVVTIGLSLALDYIYALIWGPGVVKVSTGIELQTGPLRLTPSAYWSMLISIVVLVAVGLALLYTRIGRATRAVADNRPLAAASGIDVDRIIRIVWTVSAALAGLSGVLYALVNGGISFLAGAPLLLLIFAAVTLGGIGTAFGALVGSIIIGLISSLSTLWLPPDLRYGVALVILILTLLFRPQGILGRRERVG</sequence>
<dbReference type="Gene3D" id="2.60.40.1120">
    <property type="entry name" value="Carboxypeptidase-like, regulatory domain"/>
    <property type="match status" value="1"/>
</dbReference>
<evidence type="ECO:0000256" key="7">
    <source>
        <dbReference type="ARBA" id="ARBA00023136"/>
    </source>
</evidence>
<evidence type="ECO:0008006" key="13">
    <source>
        <dbReference type="Google" id="ProtNLM"/>
    </source>
</evidence>